<evidence type="ECO:0000313" key="3">
    <source>
        <dbReference type="EMBL" id="PAV94458.1"/>
    </source>
</evidence>
<protein>
    <submittedName>
        <fullName evidence="3">MFS transporter</fullName>
    </submittedName>
</protein>
<dbReference type="GO" id="GO:0008643">
    <property type="term" value="P:carbohydrate transport"/>
    <property type="evidence" value="ECO:0007669"/>
    <property type="project" value="InterPro"/>
</dbReference>
<feature type="transmembrane region" description="Helical" evidence="2">
    <location>
        <begin position="280"/>
        <end position="305"/>
    </location>
</feature>
<evidence type="ECO:0000313" key="4">
    <source>
        <dbReference type="Proteomes" id="UP000218796"/>
    </source>
</evidence>
<dbReference type="InterPro" id="IPR039672">
    <property type="entry name" value="MFS_2"/>
</dbReference>
<feature type="transmembrane region" description="Helical" evidence="2">
    <location>
        <begin position="384"/>
        <end position="409"/>
    </location>
</feature>
<comment type="caution">
    <text evidence="3">The sequence shown here is derived from an EMBL/GenBank/DDBJ whole genome shotgun (WGS) entry which is preliminary data.</text>
</comment>
<reference evidence="3 4" key="1">
    <citation type="submission" date="2017-08" db="EMBL/GenBank/DDBJ databases">
        <title>Draft Genome Sequence of Hafnia alvei CITHA-6 Isolated from Raw Bovine Milk.</title>
        <authorList>
            <person name="Culligan E.P."/>
            <person name="Mcsweeney A."/>
            <person name="O'Doherty C."/>
            <person name="Gleeson E."/>
            <person name="O'Riordan D."/>
            <person name="Sleator R.D."/>
        </authorList>
    </citation>
    <scope>NUCLEOTIDE SEQUENCE [LARGE SCALE GENOMIC DNA]</scope>
    <source>
        <strain evidence="3 4">CITHA-6</strain>
    </source>
</reference>
<feature type="transmembrane region" description="Helical" evidence="2">
    <location>
        <begin position="317"/>
        <end position="335"/>
    </location>
</feature>
<feature type="transmembrane region" description="Helical" evidence="2">
    <location>
        <begin position="21"/>
        <end position="41"/>
    </location>
</feature>
<comment type="similarity">
    <text evidence="1">Belongs to the sodium:galactoside symporter (TC 2.A.2) family.</text>
</comment>
<organism evidence="3 4">
    <name type="scientific">Hafnia paralvei</name>
    <dbReference type="NCBI Taxonomy" id="546367"/>
    <lineage>
        <taxon>Bacteria</taxon>
        <taxon>Pseudomonadati</taxon>
        <taxon>Pseudomonadota</taxon>
        <taxon>Gammaproteobacteria</taxon>
        <taxon>Enterobacterales</taxon>
        <taxon>Hafniaceae</taxon>
        <taxon>Hafnia</taxon>
    </lineage>
</organism>
<feature type="transmembrane region" description="Helical" evidence="2">
    <location>
        <begin position="251"/>
        <end position="274"/>
    </location>
</feature>
<dbReference type="SUPFAM" id="SSF103473">
    <property type="entry name" value="MFS general substrate transporter"/>
    <property type="match status" value="1"/>
</dbReference>
<dbReference type="OrthoDB" id="181905at2"/>
<dbReference type="PANTHER" id="PTHR11328:SF24">
    <property type="entry name" value="MAJOR FACILITATOR SUPERFAMILY (MFS) PROFILE DOMAIN-CONTAINING PROTEIN"/>
    <property type="match status" value="1"/>
</dbReference>
<keyword evidence="2" id="KW-1133">Transmembrane helix</keyword>
<dbReference type="Proteomes" id="UP000218796">
    <property type="component" value="Unassembled WGS sequence"/>
</dbReference>
<evidence type="ECO:0000256" key="2">
    <source>
        <dbReference type="SAM" id="Phobius"/>
    </source>
</evidence>
<accession>A0A2A2M7G2</accession>
<dbReference type="PANTHER" id="PTHR11328">
    <property type="entry name" value="MAJOR FACILITATOR SUPERFAMILY DOMAIN-CONTAINING PROTEIN"/>
    <property type="match status" value="1"/>
</dbReference>
<dbReference type="InterPro" id="IPR036259">
    <property type="entry name" value="MFS_trans_sf"/>
</dbReference>
<feature type="transmembrane region" description="Helical" evidence="2">
    <location>
        <begin position="151"/>
        <end position="170"/>
    </location>
</feature>
<name>A0A2A2M7G2_9GAMM</name>
<dbReference type="RefSeq" id="WP_039188499.1">
    <property type="nucleotide sequence ID" value="NZ_CAUFSP010000019.1"/>
</dbReference>
<dbReference type="Gene3D" id="1.20.1250.20">
    <property type="entry name" value="MFS general substrate transporter like domains"/>
    <property type="match status" value="1"/>
</dbReference>
<feature type="transmembrane region" description="Helical" evidence="2">
    <location>
        <begin position="88"/>
        <end position="105"/>
    </location>
</feature>
<sequence>MKPTERRVGYGTAIGYGVTDLFGGGAFAVIGTWLLFFYTTYCGLTVLEAGSIFAIARVIDALLSPIMGYVTDNFGNTWLGKRFGRRRFFLLISSPLMFLYALIWISDMNYWYYLGTYLSIELLSAMVLVPWETLSSEMTNRFSERTRLSGVRMMCSQLGGLLAVSVPGVIMHFTGKDNPMTYTYTGMFFAVVFCVAVFITWMCTWEAKDVCDSDEPEYESAHGPGNLWHHMKGLVLDLLSSFKIRIFRQHIAIYISSFTALDVFGAVFTYYVVYSLKQDVAVVSGFLTVAAFVSVPGTFGFMMLLEKFNMTPSGALRLSYGCIFGVLCFLFYIYMTETQVSVWLFSGVFIIFGVARAGLYYIPWNIYSFIPDVDEIITKKRREGIFAGVMVLTRKSTVALAIMLIGIVLQESGFVKGSGVQPISAVHAIVGLMIFGTGALLAISFYITYRFKLTRDTHKILIKEVARLKLGGRLDDCDPRSRQVIKDLTGYEYDKVWGGMDKVCDKDTLSSVSYRNDPS</sequence>
<dbReference type="CDD" id="cd17332">
    <property type="entry name" value="MFS_MelB_like"/>
    <property type="match status" value="1"/>
</dbReference>
<feature type="transmembrane region" description="Helical" evidence="2">
    <location>
        <begin position="429"/>
        <end position="449"/>
    </location>
</feature>
<feature type="transmembrane region" description="Helical" evidence="2">
    <location>
        <begin position="341"/>
        <end position="363"/>
    </location>
</feature>
<gene>
    <name evidence="3" type="ORF">CJD50_20605</name>
</gene>
<dbReference type="GO" id="GO:0015293">
    <property type="term" value="F:symporter activity"/>
    <property type="evidence" value="ECO:0007669"/>
    <property type="project" value="InterPro"/>
</dbReference>
<keyword evidence="4" id="KW-1185">Reference proteome</keyword>
<keyword evidence="2" id="KW-0812">Transmembrane</keyword>
<evidence type="ECO:0000256" key="1">
    <source>
        <dbReference type="ARBA" id="ARBA00009617"/>
    </source>
</evidence>
<dbReference type="AlphaFoldDB" id="A0A2A2M7G2"/>
<proteinExistence type="inferred from homology"/>
<keyword evidence="2" id="KW-0472">Membrane</keyword>
<dbReference type="GO" id="GO:0005886">
    <property type="term" value="C:plasma membrane"/>
    <property type="evidence" value="ECO:0007669"/>
    <property type="project" value="TreeGrafter"/>
</dbReference>
<dbReference type="EMBL" id="NQMS01000013">
    <property type="protein sequence ID" value="PAV94458.1"/>
    <property type="molecule type" value="Genomic_DNA"/>
</dbReference>
<feature type="transmembrane region" description="Helical" evidence="2">
    <location>
        <begin position="47"/>
        <end position="67"/>
    </location>
</feature>
<feature type="transmembrane region" description="Helical" evidence="2">
    <location>
        <begin position="182"/>
        <end position="203"/>
    </location>
</feature>
<feature type="transmembrane region" description="Helical" evidence="2">
    <location>
        <begin position="111"/>
        <end position="131"/>
    </location>
</feature>
<dbReference type="Pfam" id="PF13347">
    <property type="entry name" value="MFS_2"/>
    <property type="match status" value="1"/>
</dbReference>